<feature type="chain" id="PRO_5042000389" evidence="1">
    <location>
        <begin position="20"/>
        <end position="72"/>
    </location>
</feature>
<accession>A0AAF5PUX8</accession>
<organism evidence="2 3">
    <name type="scientific">Wuchereria bancrofti</name>
    <dbReference type="NCBI Taxonomy" id="6293"/>
    <lineage>
        <taxon>Eukaryota</taxon>
        <taxon>Metazoa</taxon>
        <taxon>Ecdysozoa</taxon>
        <taxon>Nematoda</taxon>
        <taxon>Chromadorea</taxon>
        <taxon>Rhabditida</taxon>
        <taxon>Spirurina</taxon>
        <taxon>Spiruromorpha</taxon>
        <taxon>Filarioidea</taxon>
        <taxon>Onchocercidae</taxon>
        <taxon>Wuchereria</taxon>
    </lineage>
</organism>
<reference evidence="2" key="2">
    <citation type="journal article" date="2016" name="Mol. Ecol.">
        <title>Population genomics of the filarial nematode parasite Wuchereria bancrofti from mosquitoes.</title>
        <authorList>
            <person name="Small S.T."/>
            <person name="Reimer L.J."/>
            <person name="Tisch D.J."/>
            <person name="King C.L."/>
            <person name="Christensen B.M."/>
            <person name="Siba P.M."/>
            <person name="Kazura J.W."/>
            <person name="Serre D."/>
            <person name="Zimmerman P.A."/>
        </authorList>
    </citation>
    <scope>NUCLEOTIDE SEQUENCE</scope>
    <source>
        <strain evidence="2">pt0022</strain>
    </source>
</reference>
<sequence>MKNILILLVILLAFECVQSYNWGHPNYGGRYNDRYGSYGFHNGYTPYGSGWSSPLGSRFGTPTGAFGFALHG</sequence>
<proteinExistence type="predicted"/>
<evidence type="ECO:0000256" key="1">
    <source>
        <dbReference type="SAM" id="SignalP"/>
    </source>
</evidence>
<evidence type="ECO:0000313" key="3">
    <source>
        <dbReference type="WBParaSite" id="mrna-Wban_05895"/>
    </source>
</evidence>
<feature type="signal peptide" evidence="1">
    <location>
        <begin position="1"/>
        <end position="19"/>
    </location>
</feature>
<evidence type="ECO:0000313" key="2">
    <source>
        <dbReference type="Proteomes" id="UP000093561"/>
    </source>
</evidence>
<dbReference type="WBParaSite" id="mrna-Wban_05895">
    <property type="protein sequence ID" value="mrna-Wban_05895"/>
    <property type="gene ID" value="Wban_05895"/>
</dbReference>
<reference evidence="3" key="3">
    <citation type="submission" date="2024-02" db="UniProtKB">
        <authorList>
            <consortium name="WormBaseParasite"/>
        </authorList>
    </citation>
    <scope>IDENTIFICATION</scope>
    <source>
        <strain evidence="3">pt0022</strain>
    </source>
</reference>
<protein>
    <submittedName>
        <fullName evidence="3">Uncharacterized protein</fullName>
    </submittedName>
</protein>
<name>A0AAF5PUX8_WUCBA</name>
<reference evidence="2" key="1">
    <citation type="submission" date="2015-03" db="EMBL/GenBank/DDBJ databases">
        <title>Wuchereria bancrofti Genome Sequencing Papua New Guinea Strain.</title>
        <authorList>
            <person name="Small S.T."/>
            <person name="Serre D."/>
            <person name="Zimmerman P.A."/>
        </authorList>
    </citation>
    <scope>NUCLEOTIDE SEQUENCE [LARGE SCALE GENOMIC DNA]</scope>
    <source>
        <strain evidence="2">pt0022</strain>
    </source>
</reference>
<keyword evidence="1" id="KW-0732">Signal</keyword>
<dbReference type="AlphaFoldDB" id="A0AAF5PUX8"/>
<dbReference type="Proteomes" id="UP000093561">
    <property type="component" value="Unassembled WGS sequence"/>
</dbReference>